<evidence type="ECO:0000313" key="2">
    <source>
        <dbReference type="Proteomes" id="UP000023775"/>
    </source>
</evidence>
<dbReference type="eggNOG" id="ENOG5033GW9">
    <property type="taxonomic scope" value="Bacteria"/>
</dbReference>
<reference evidence="1 2" key="1">
    <citation type="journal article" date="2013" name="Genome Announc.">
        <title>Draft Genome Sequence of the Aeromonas diversa Type Strain.</title>
        <authorList>
            <person name="Farfan M."/>
            <person name="Spataro N."/>
            <person name="Sanglas A."/>
            <person name="Albarral V."/>
            <person name="Loren J.G."/>
            <person name="Bosch E."/>
            <person name="Fuste M.C."/>
        </authorList>
    </citation>
    <scope>NUCLEOTIDE SEQUENCE [LARGE SCALE GENOMIC DNA]</scope>
    <source>
        <strain evidence="1 2">2478-85</strain>
    </source>
</reference>
<dbReference type="OrthoDB" id="5588638at2"/>
<dbReference type="PROSITE" id="PS51257">
    <property type="entry name" value="PROKAR_LIPOPROTEIN"/>
    <property type="match status" value="1"/>
</dbReference>
<protein>
    <recommendedName>
        <fullName evidence="3">Lipoprotein</fullName>
    </recommendedName>
</protein>
<evidence type="ECO:0000313" key="1">
    <source>
        <dbReference type="EMBL" id="ENY73397.1"/>
    </source>
</evidence>
<proteinExistence type="predicted"/>
<keyword evidence="2" id="KW-1185">Reference proteome</keyword>
<dbReference type="AlphaFoldDB" id="N9VDR1"/>
<dbReference type="Proteomes" id="UP000023775">
    <property type="component" value="Unassembled WGS sequence"/>
</dbReference>
<dbReference type="PATRIC" id="fig|1268237.3.peg.503"/>
<sequence>MKRWFWLLALLLGACSSGPSEDEVKRLVQAHLQAELGSSLVEPVELAIVEKEETQEGLYRVAVRYQLHFMKDFAELDTTSNDDLVYDGNGKFHQDLPLMTLESRYGEFKAGERRPQESTLWVVHTEQGWRLAEPVAAPPFP</sequence>
<organism evidence="1 2">
    <name type="scientific">Aeromonas diversa CDC 2478-85</name>
    <dbReference type="NCBI Taxonomy" id="1268237"/>
    <lineage>
        <taxon>Bacteria</taxon>
        <taxon>Pseudomonadati</taxon>
        <taxon>Pseudomonadota</taxon>
        <taxon>Gammaproteobacteria</taxon>
        <taxon>Aeromonadales</taxon>
        <taxon>Aeromonadaceae</taxon>
        <taxon>Aeromonas</taxon>
    </lineage>
</organism>
<dbReference type="RefSeq" id="WP_005347382.1">
    <property type="nucleotide sequence ID" value="NZ_APVG01000004.1"/>
</dbReference>
<dbReference type="EMBL" id="APVG01000004">
    <property type="protein sequence ID" value="ENY73397.1"/>
    <property type="molecule type" value="Genomic_DNA"/>
</dbReference>
<gene>
    <name evidence="1" type="ORF">G114_02569</name>
</gene>
<comment type="caution">
    <text evidence="1">The sequence shown here is derived from an EMBL/GenBank/DDBJ whole genome shotgun (WGS) entry which is preliminary data.</text>
</comment>
<name>N9VDR1_9GAMM</name>
<accession>N9VDR1</accession>
<evidence type="ECO:0008006" key="3">
    <source>
        <dbReference type="Google" id="ProtNLM"/>
    </source>
</evidence>